<dbReference type="RefSeq" id="WP_182872299.1">
    <property type="nucleotide sequence ID" value="NZ_AP022639.1"/>
</dbReference>
<dbReference type="Gene3D" id="3.40.50.1110">
    <property type="entry name" value="SGNH hydrolase"/>
    <property type="match status" value="1"/>
</dbReference>
<accession>A0A810C4N7</accession>
<sequence length="409" mass="44891">MKTKEILLGGTTVAIAVIGFLAVAECVLRFLPVAALPLVVPVTQTDPVFHYAPNRSFVYSKDWDLTMASYGRTNNDGWVNKLDYRKYAPLPLIGVIGDSFIEAISVPPDSTAQGHLSESLKGKFRVYSFAASGAPLSQYLVWAAYAVREYKAKALIINVVGNDYDESHLSYSPQVPGFWIYAPETNGELRLQLRELHVGAIRSLVKMSALARYLFLNLHVKETLSNAQWLRAFVAIDSPTIVYAGNTDASPDSARIEASVAAINAFFRDLPKYTGGLQPDRIIFTMDGFRYPDAANAGKGSYFDIMRTVFRKTAETLGYEVIDMDPLFFTDFQLHGVRFEYPRDAHWNPTAHALVAKAILSSRLIGRLQCNLGNSCEGGRSNGQASAEGRVPGGGQAGHNAAAREARPK</sequence>
<reference evidence="2" key="1">
    <citation type="submission" date="2020-05" db="EMBL/GenBank/DDBJ databases">
        <title>Complete genome sequence of Bradyrhizobium diazoefficiens XF2 isolated from soybean nodule.</title>
        <authorList>
            <person name="Noda R."/>
            <person name="Kakizaki K."/>
            <person name="Minamisawa K."/>
        </authorList>
    </citation>
    <scope>NUCLEOTIDE SEQUENCE</scope>
    <source>
        <strain evidence="2">XF2</strain>
    </source>
</reference>
<dbReference type="InterPro" id="IPR036514">
    <property type="entry name" value="SGNH_hydro_sf"/>
</dbReference>
<evidence type="ECO:0000313" key="4">
    <source>
        <dbReference type="EMBL" id="BCE82430.1"/>
    </source>
</evidence>
<reference evidence="4" key="3">
    <citation type="submission" date="2020-05" db="EMBL/GenBank/DDBJ databases">
        <title>Complete genome sequence of Bradyrhizobium diazoefficiens XF9 isolated from soybean nodule.</title>
        <authorList>
            <person name="Noda R."/>
            <person name="Kakizaki K."/>
            <person name="Minamisawa K."/>
        </authorList>
    </citation>
    <scope>NUCLEOTIDE SEQUENCE</scope>
    <source>
        <strain evidence="4">XF9</strain>
    </source>
</reference>
<dbReference type="AlphaFoldDB" id="A0A810C4N7"/>
<dbReference type="EMBL" id="AP023093">
    <property type="protein sequence ID" value="BCE41714.1"/>
    <property type="molecule type" value="Genomic_DNA"/>
</dbReference>
<evidence type="ECO:0000256" key="1">
    <source>
        <dbReference type="SAM" id="MobiDB-lite"/>
    </source>
</evidence>
<gene>
    <name evidence="2" type="ORF">XF2B_67050</name>
    <name evidence="3" type="ORF">XF3B_67450</name>
    <name evidence="4" type="ORF">XF9B_38510</name>
</gene>
<reference evidence="3" key="2">
    <citation type="submission" date="2020-05" db="EMBL/GenBank/DDBJ databases">
        <title>Complete genome sequence of Bradyrhizobium diazoefficiens XF3 isolated from soybean nodule.</title>
        <authorList>
            <person name="Noda R."/>
            <person name="Kakizaki K."/>
            <person name="Minamisawa K."/>
        </authorList>
    </citation>
    <scope>NUCLEOTIDE SEQUENCE</scope>
    <source>
        <strain evidence="3">XF3</strain>
    </source>
</reference>
<organism evidence="4">
    <name type="scientific">Bradyrhizobium diazoefficiens</name>
    <dbReference type="NCBI Taxonomy" id="1355477"/>
    <lineage>
        <taxon>Bacteria</taxon>
        <taxon>Pseudomonadati</taxon>
        <taxon>Pseudomonadota</taxon>
        <taxon>Alphaproteobacteria</taxon>
        <taxon>Hyphomicrobiales</taxon>
        <taxon>Nitrobacteraceae</taxon>
        <taxon>Bradyrhizobium</taxon>
    </lineage>
</organism>
<dbReference type="EMBL" id="AP023098">
    <property type="protein sequence ID" value="BCE82430.1"/>
    <property type="molecule type" value="Genomic_DNA"/>
</dbReference>
<dbReference type="EMBL" id="AP023092">
    <property type="protein sequence ID" value="BCE32936.1"/>
    <property type="molecule type" value="Genomic_DNA"/>
</dbReference>
<protein>
    <recommendedName>
        <fullName evidence="5">AlgX/AlgJ SGNH hydrolase-like domain-containing protein</fullName>
    </recommendedName>
</protein>
<evidence type="ECO:0000313" key="3">
    <source>
        <dbReference type="EMBL" id="BCE41714.1"/>
    </source>
</evidence>
<dbReference type="SUPFAM" id="SSF52266">
    <property type="entry name" value="SGNH hydrolase"/>
    <property type="match status" value="1"/>
</dbReference>
<dbReference type="GO" id="GO:0016788">
    <property type="term" value="F:hydrolase activity, acting on ester bonds"/>
    <property type="evidence" value="ECO:0007669"/>
    <property type="project" value="UniProtKB-ARBA"/>
</dbReference>
<evidence type="ECO:0000313" key="2">
    <source>
        <dbReference type="EMBL" id="BCE32936.1"/>
    </source>
</evidence>
<evidence type="ECO:0008006" key="5">
    <source>
        <dbReference type="Google" id="ProtNLM"/>
    </source>
</evidence>
<proteinExistence type="predicted"/>
<name>A0A810C4N7_9BRAD</name>
<feature type="region of interest" description="Disordered" evidence="1">
    <location>
        <begin position="377"/>
        <end position="409"/>
    </location>
</feature>